<feature type="region of interest" description="Disordered" evidence="1">
    <location>
        <begin position="1"/>
        <end position="43"/>
    </location>
</feature>
<feature type="compositionally biased region" description="Low complexity" evidence="1">
    <location>
        <begin position="194"/>
        <end position="205"/>
    </location>
</feature>
<evidence type="ECO:0000313" key="2">
    <source>
        <dbReference type="EMBL" id="KAE8374524.1"/>
    </source>
</evidence>
<gene>
    <name evidence="2" type="ORF">BDV26DRAFT_269787</name>
</gene>
<dbReference type="Proteomes" id="UP000326198">
    <property type="component" value="Unassembled WGS sequence"/>
</dbReference>
<evidence type="ECO:0000256" key="1">
    <source>
        <dbReference type="SAM" id="MobiDB-lite"/>
    </source>
</evidence>
<feature type="compositionally biased region" description="Polar residues" evidence="1">
    <location>
        <begin position="1"/>
        <end position="29"/>
    </location>
</feature>
<name>A0A5N7AXD9_9EURO</name>
<sequence>MATDDSSQTPSPDKQLTLRSATPSDSSPSKPFPEAAPETFSTPEWNDAKDAVDWFVHVRKVIKSVIYRYCSNLQAILRIFEENNAVYYTHYTALQDFLHTIWAKWVKFGETKTITTSFLLSSIISEDLLQPLPWIRTPRQAGQRHAERMGALRDSIRLIAIEMTTSYSLVQDTAVRLAELNSGHEVTPFPSLPTTETETDNSNTSDIEKYTPSETTTESDDEVDLTLKDPALLEENGFDPIWEEGEYPGEIPDDIEENLDSDPKTTCAQMIGSNKSIFWLFGYDELVDVIEDPGYTLEHEIVKIPHGTSAPGFLLEHYYWEGKLTTDIVERYLAGRFEARAPTIRAMALVIPSQVTDAPTNHQLRSLYPFCRVNTFPDTILAVSVKFNKRDDITMGAVRKALGDTLDIDNDKLWFRGLSLQAFELSLVFFIPVITTTNRDNEFGPGLYVADSCEEVLPYAKNGAIMVFKDPNFQRLKI</sequence>
<feature type="region of interest" description="Disordered" evidence="1">
    <location>
        <begin position="185"/>
        <end position="224"/>
    </location>
</feature>
<dbReference type="EMBL" id="ML736282">
    <property type="protein sequence ID" value="KAE8374524.1"/>
    <property type="molecule type" value="Genomic_DNA"/>
</dbReference>
<protein>
    <submittedName>
        <fullName evidence="2">Uncharacterized protein</fullName>
    </submittedName>
</protein>
<dbReference type="OrthoDB" id="2440450at2759"/>
<evidence type="ECO:0000313" key="3">
    <source>
        <dbReference type="Proteomes" id="UP000326198"/>
    </source>
</evidence>
<reference evidence="2 3" key="1">
    <citation type="submission" date="2019-04" db="EMBL/GenBank/DDBJ databases">
        <title>Friends and foes A comparative genomics studyof 23 Aspergillus species from section Flavi.</title>
        <authorList>
            <consortium name="DOE Joint Genome Institute"/>
            <person name="Kjaerbolling I."/>
            <person name="Vesth T."/>
            <person name="Frisvad J.C."/>
            <person name="Nybo J.L."/>
            <person name="Theobald S."/>
            <person name="Kildgaard S."/>
            <person name="Isbrandt T."/>
            <person name="Kuo A."/>
            <person name="Sato A."/>
            <person name="Lyhne E.K."/>
            <person name="Kogle M.E."/>
            <person name="Wiebenga A."/>
            <person name="Kun R.S."/>
            <person name="Lubbers R.J."/>
            <person name="Makela M.R."/>
            <person name="Barry K."/>
            <person name="Chovatia M."/>
            <person name="Clum A."/>
            <person name="Daum C."/>
            <person name="Haridas S."/>
            <person name="He G."/>
            <person name="LaButti K."/>
            <person name="Lipzen A."/>
            <person name="Mondo S."/>
            <person name="Riley R."/>
            <person name="Salamov A."/>
            <person name="Simmons B.A."/>
            <person name="Magnuson J.K."/>
            <person name="Henrissat B."/>
            <person name="Mortensen U.H."/>
            <person name="Larsen T.O."/>
            <person name="Devries R.P."/>
            <person name="Grigoriev I.V."/>
            <person name="Machida M."/>
            <person name="Baker S.E."/>
            <person name="Andersen M.R."/>
        </authorList>
    </citation>
    <scope>NUCLEOTIDE SEQUENCE [LARGE SCALE GENOMIC DNA]</scope>
    <source>
        <strain evidence="2 3">IBT 29228</strain>
    </source>
</reference>
<keyword evidence="3" id="KW-1185">Reference proteome</keyword>
<proteinExistence type="predicted"/>
<organism evidence="2 3">
    <name type="scientific">Aspergillus bertholletiae</name>
    <dbReference type="NCBI Taxonomy" id="1226010"/>
    <lineage>
        <taxon>Eukaryota</taxon>
        <taxon>Fungi</taxon>
        <taxon>Dikarya</taxon>
        <taxon>Ascomycota</taxon>
        <taxon>Pezizomycotina</taxon>
        <taxon>Eurotiomycetes</taxon>
        <taxon>Eurotiomycetidae</taxon>
        <taxon>Eurotiales</taxon>
        <taxon>Aspergillaceae</taxon>
        <taxon>Aspergillus</taxon>
        <taxon>Aspergillus subgen. Circumdati</taxon>
    </lineage>
</organism>
<accession>A0A5N7AXD9</accession>
<dbReference type="AlphaFoldDB" id="A0A5N7AXD9"/>